<comment type="caution">
    <text evidence="1">The sequence shown here is derived from an EMBL/GenBank/DDBJ whole genome shotgun (WGS) entry which is preliminary data.</text>
</comment>
<reference evidence="1" key="1">
    <citation type="submission" date="2022-04" db="EMBL/GenBank/DDBJ databases">
        <title>Genome of the entomopathogenic fungus Entomophthora muscae.</title>
        <authorList>
            <person name="Elya C."/>
            <person name="Lovett B.R."/>
            <person name="Lee E."/>
            <person name="Macias A.M."/>
            <person name="Hajek A.E."/>
            <person name="De Bivort B.L."/>
            <person name="Kasson M.T."/>
            <person name="De Fine Licht H.H."/>
            <person name="Stajich J.E."/>
        </authorList>
    </citation>
    <scope>NUCLEOTIDE SEQUENCE</scope>
    <source>
        <strain evidence="1">Berkeley</strain>
    </source>
</reference>
<accession>A0ACC2S7N1</accession>
<sequence length="301" mass="34229">MPSILSTRIANLLAYILVLVVNLSGFTGGLGPKNPTDAISHPSLLVPARYAFAAWMPIHVFMTMFAIYQVIPFTYNLGFINYSITPLFLIHCLCNVCWCLIVRLGKLPQFEAYAWIRIFFMAGLISSLLLSYFRTYNRIAMDLLHRSNSNKNFYLNFWFGRAWLSFYTSWVLYASAMDLFTCLNVAPTYGGFFAAKVVVLFLVAIVLIIVRSHQDVIFGAVFTWIMYWLSVRNSQNPDLQLYRVAIVAGTSVFFLTLIALARNISFSIQRYKGNGSFTPYTREEIAPINPQRPSDAPSYMA</sequence>
<keyword evidence="2" id="KW-1185">Reference proteome</keyword>
<gene>
    <name evidence="1" type="ORF">DSO57_1013785</name>
</gene>
<evidence type="ECO:0000313" key="1">
    <source>
        <dbReference type="EMBL" id="KAJ9058300.1"/>
    </source>
</evidence>
<organism evidence="1 2">
    <name type="scientific">Entomophthora muscae</name>
    <dbReference type="NCBI Taxonomy" id="34485"/>
    <lineage>
        <taxon>Eukaryota</taxon>
        <taxon>Fungi</taxon>
        <taxon>Fungi incertae sedis</taxon>
        <taxon>Zoopagomycota</taxon>
        <taxon>Entomophthoromycotina</taxon>
        <taxon>Entomophthoromycetes</taxon>
        <taxon>Entomophthorales</taxon>
        <taxon>Entomophthoraceae</taxon>
        <taxon>Entomophthora</taxon>
    </lineage>
</organism>
<proteinExistence type="predicted"/>
<dbReference type="Proteomes" id="UP001165960">
    <property type="component" value="Unassembled WGS sequence"/>
</dbReference>
<evidence type="ECO:0000313" key="2">
    <source>
        <dbReference type="Proteomes" id="UP001165960"/>
    </source>
</evidence>
<protein>
    <submittedName>
        <fullName evidence="1">Uncharacterized protein</fullName>
    </submittedName>
</protein>
<dbReference type="EMBL" id="QTSX02005731">
    <property type="protein sequence ID" value="KAJ9058300.1"/>
    <property type="molecule type" value="Genomic_DNA"/>
</dbReference>
<name>A0ACC2S7N1_9FUNG</name>